<gene>
    <name evidence="3" type="ORF">DPQ25_03335</name>
</gene>
<keyword evidence="2" id="KW-0812">Transmembrane</keyword>
<reference evidence="3 4" key="1">
    <citation type="submission" date="2018-06" db="EMBL/GenBank/DDBJ databases">
        <title>Noncontiguous genome sequence of Ruminococcaceae bacterium ASD2818.</title>
        <authorList>
            <person name="Chaplin A.V."/>
            <person name="Sokolova S.R."/>
            <person name="Kochetkova T.O."/>
            <person name="Goltsov A.Y."/>
            <person name="Trofimov D.Y."/>
            <person name="Efimov B.A."/>
        </authorList>
    </citation>
    <scope>NUCLEOTIDE SEQUENCE [LARGE SCALE GENOMIC DNA]</scope>
    <source>
        <strain evidence="3 4">ASD2818</strain>
    </source>
</reference>
<feature type="transmembrane region" description="Helical" evidence="2">
    <location>
        <begin position="33"/>
        <end position="53"/>
    </location>
</feature>
<proteinExistence type="predicted"/>
<accession>A0A328UM23</accession>
<feature type="region of interest" description="Disordered" evidence="1">
    <location>
        <begin position="177"/>
        <end position="210"/>
    </location>
</feature>
<feature type="compositionally biased region" description="Basic and acidic residues" evidence="1">
    <location>
        <begin position="198"/>
        <end position="210"/>
    </location>
</feature>
<evidence type="ECO:0008006" key="5">
    <source>
        <dbReference type="Google" id="ProtNLM"/>
    </source>
</evidence>
<dbReference type="InterPro" id="IPR019074">
    <property type="entry name" value="YabQ"/>
</dbReference>
<keyword evidence="4" id="KW-1185">Reference proteome</keyword>
<dbReference type="NCBIfam" id="TIGR02893">
    <property type="entry name" value="spore_yabQ"/>
    <property type="match status" value="1"/>
</dbReference>
<feature type="compositionally biased region" description="Basic residues" evidence="1">
    <location>
        <begin position="184"/>
        <end position="197"/>
    </location>
</feature>
<dbReference type="EMBL" id="QLYR01000001">
    <property type="protein sequence ID" value="RAQ30543.1"/>
    <property type="molecule type" value="Genomic_DNA"/>
</dbReference>
<evidence type="ECO:0000313" key="3">
    <source>
        <dbReference type="EMBL" id="RAQ30543.1"/>
    </source>
</evidence>
<organism evidence="3 4">
    <name type="scientific">Hydrogeniiclostridium mannosilyticum</name>
    <dbReference type="NCBI Taxonomy" id="2764322"/>
    <lineage>
        <taxon>Bacteria</taxon>
        <taxon>Bacillati</taxon>
        <taxon>Bacillota</taxon>
        <taxon>Clostridia</taxon>
        <taxon>Eubacteriales</taxon>
        <taxon>Acutalibacteraceae</taxon>
        <taxon>Hydrogeniiclostridium</taxon>
    </lineage>
</organism>
<name>A0A328UM23_9FIRM</name>
<keyword evidence="2" id="KW-1133">Transmembrane helix</keyword>
<feature type="transmembrane region" description="Helical" evidence="2">
    <location>
        <begin position="65"/>
        <end position="85"/>
    </location>
</feature>
<dbReference type="Proteomes" id="UP000249377">
    <property type="component" value="Unassembled WGS sequence"/>
</dbReference>
<evidence type="ECO:0000313" key="4">
    <source>
        <dbReference type="Proteomes" id="UP000249377"/>
    </source>
</evidence>
<dbReference type="Pfam" id="PF09578">
    <property type="entry name" value="Spore_YabQ"/>
    <property type="match status" value="1"/>
</dbReference>
<sequence>MPKARPPGEYSAGCSAEGWALVDISLSEHLRGFLLAVGAGVLLGALYDVIRLFRIAFQPPKAHVFFLDLVYCAVCAFVTFLTALAACKGDLRFYVFAGEGMGWCVYYLTLGMVTARFFRWLFNKLNRFIWSPLKRLLCWVKRKILGCLRRFGAILKKIMRKLKKNLKPRRTMVYNQTNMEKPAKKTRSKQRMGRVKQKREAHQAKEKATL</sequence>
<dbReference type="AlphaFoldDB" id="A0A328UM23"/>
<evidence type="ECO:0000256" key="1">
    <source>
        <dbReference type="SAM" id="MobiDB-lite"/>
    </source>
</evidence>
<keyword evidence="2" id="KW-0472">Membrane</keyword>
<comment type="caution">
    <text evidence="3">The sequence shown here is derived from an EMBL/GenBank/DDBJ whole genome shotgun (WGS) entry which is preliminary data.</text>
</comment>
<evidence type="ECO:0000256" key="2">
    <source>
        <dbReference type="SAM" id="Phobius"/>
    </source>
</evidence>
<protein>
    <recommendedName>
        <fullName evidence="5">Spore cortex biosynthesis protein YabQ</fullName>
    </recommendedName>
</protein>